<dbReference type="Pfam" id="PF00625">
    <property type="entry name" value="Guanylate_kin"/>
    <property type="match status" value="1"/>
</dbReference>
<dbReference type="Pfam" id="PF02828">
    <property type="entry name" value="L27"/>
    <property type="match status" value="2"/>
</dbReference>
<dbReference type="PROSITE" id="PS50002">
    <property type="entry name" value="SH3"/>
    <property type="match status" value="1"/>
</dbReference>
<dbReference type="CDD" id="cd10832">
    <property type="entry name" value="PDZ_MPP6-MPP2-like"/>
    <property type="match status" value="1"/>
</dbReference>
<dbReference type="SMART" id="SM00072">
    <property type="entry name" value="GuKc"/>
    <property type="match status" value="1"/>
</dbReference>
<dbReference type="GO" id="GO:0098839">
    <property type="term" value="C:postsynaptic density membrane"/>
    <property type="evidence" value="ECO:0007669"/>
    <property type="project" value="Ensembl"/>
</dbReference>
<dbReference type="Pfam" id="PF00595">
    <property type="entry name" value="PDZ"/>
    <property type="match status" value="1"/>
</dbReference>
<dbReference type="PANTHER" id="PTHR23122">
    <property type="entry name" value="MEMBRANE-ASSOCIATED GUANYLATE KINASE MAGUK"/>
    <property type="match status" value="1"/>
</dbReference>
<dbReference type="GO" id="GO:0060079">
    <property type="term" value="P:excitatory postsynaptic potential"/>
    <property type="evidence" value="ECO:0007669"/>
    <property type="project" value="Ensembl"/>
</dbReference>
<dbReference type="GO" id="GO:0098978">
    <property type="term" value="C:glutamatergic synapse"/>
    <property type="evidence" value="ECO:0007669"/>
    <property type="project" value="Ensembl"/>
</dbReference>
<name>A0A9L0SGD5_HORSE</name>
<feature type="domain" description="PDZ" evidence="10">
    <location>
        <begin position="188"/>
        <end position="267"/>
    </location>
</feature>
<dbReference type="PROSITE" id="PS00856">
    <property type="entry name" value="GUANYLATE_KINASE_1"/>
    <property type="match status" value="1"/>
</dbReference>
<dbReference type="GO" id="GO:0043197">
    <property type="term" value="C:dendritic spine"/>
    <property type="evidence" value="ECO:0007669"/>
    <property type="project" value="Ensembl"/>
</dbReference>
<dbReference type="CDD" id="cd12037">
    <property type="entry name" value="SH3_MPP2"/>
    <property type="match status" value="1"/>
</dbReference>
<feature type="domain" description="Guanylate kinase-like" evidence="9">
    <location>
        <begin position="398"/>
        <end position="585"/>
    </location>
</feature>
<feature type="region of interest" description="Disordered" evidence="7">
    <location>
        <begin position="1"/>
        <end position="27"/>
    </location>
</feature>
<dbReference type="GO" id="GO:0005886">
    <property type="term" value="C:plasma membrane"/>
    <property type="evidence" value="ECO:0000318"/>
    <property type="project" value="GO_Central"/>
</dbReference>
<evidence type="ECO:0000313" key="12">
    <source>
        <dbReference type="Ensembl" id="ENSECAP00000075152.1"/>
    </source>
</evidence>
<evidence type="ECO:0000256" key="6">
    <source>
        <dbReference type="PROSITE-ProRule" id="PRU00192"/>
    </source>
</evidence>
<dbReference type="InterPro" id="IPR014775">
    <property type="entry name" value="L27_C"/>
</dbReference>
<evidence type="ECO:0000256" key="1">
    <source>
        <dbReference type="ARBA" id="ARBA00004370"/>
    </source>
</evidence>
<feature type="domain" description="SH3" evidence="8">
    <location>
        <begin position="273"/>
        <end position="341"/>
    </location>
</feature>
<dbReference type="SMART" id="SM00569">
    <property type="entry name" value="L27"/>
    <property type="match status" value="2"/>
</dbReference>
<feature type="compositionally biased region" description="Low complexity" evidence="7">
    <location>
        <begin position="7"/>
        <end position="19"/>
    </location>
</feature>
<evidence type="ECO:0000259" key="8">
    <source>
        <dbReference type="PROSITE" id="PS50002"/>
    </source>
</evidence>
<dbReference type="Proteomes" id="UP000002281">
    <property type="component" value="Chromosome 11"/>
</dbReference>
<evidence type="ECO:0000313" key="13">
    <source>
        <dbReference type="Proteomes" id="UP000002281"/>
    </source>
</evidence>
<evidence type="ECO:0000259" key="11">
    <source>
        <dbReference type="PROSITE" id="PS51022"/>
    </source>
</evidence>
<dbReference type="PROSITE" id="PS51022">
    <property type="entry name" value="L27"/>
    <property type="match status" value="2"/>
</dbReference>
<evidence type="ECO:0000259" key="9">
    <source>
        <dbReference type="PROSITE" id="PS50052"/>
    </source>
</evidence>
<dbReference type="PROSITE" id="PS50106">
    <property type="entry name" value="PDZ"/>
    <property type="match status" value="1"/>
</dbReference>
<dbReference type="InterPro" id="IPR020590">
    <property type="entry name" value="Guanylate_kinase_CS"/>
</dbReference>
<keyword evidence="13" id="KW-1185">Reference proteome</keyword>
<evidence type="ECO:0000256" key="7">
    <source>
        <dbReference type="SAM" id="MobiDB-lite"/>
    </source>
</evidence>
<dbReference type="SUPFAM" id="SSF50044">
    <property type="entry name" value="SH3-domain"/>
    <property type="match status" value="1"/>
</dbReference>
<dbReference type="GO" id="GO:0098685">
    <property type="term" value="C:Schaffer collateral - CA1 synapse"/>
    <property type="evidence" value="ECO:0007669"/>
    <property type="project" value="Ensembl"/>
</dbReference>
<comment type="similarity">
    <text evidence="2">Belongs to the MAGUK family.</text>
</comment>
<gene>
    <name evidence="12" type="primary">MPP2</name>
</gene>
<dbReference type="InterPro" id="IPR027417">
    <property type="entry name" value="P-loop_NTPase"/>
</dbReference>
<dbReference type="GO" id="GO:0044325">
    <property type="term" value="F:transmembrane transporter binding"/>
    <property type="evidence" value="ECO:0007669"/>
    <property type="project" value="Ensembl"/>
</dbReference>
<dbReference type="InterPro" id="IPR035602">
    <property type="entry name" value="MPP2_SH3"/>
</dbReference>
<feature type="domain" description="L27" evidence="11">
    <location>
        <begin position="56"/>
        <end position="107"/>
    </location>
</feature>
<evidence type="ECO:0000256" key="5">
    <source>
        <dbReference type="ARBA" id="ARBA00023136"/>
    </source>
</evidence>
<dbReference type="GeneTree" id="ENSGT00940000155348"/>
<dbReference type="InterPro" id="IPR001452">
    <property type="entry name" value="SH3_domain"/>
</dbReference>
<reference evidence="12 13" key="1">
    <citation type="journal article" date="2009" name="Science">
        <title>Genome sequence, comparative analysis, and population genetics of the domestic horse.</title>
        <authorList>
            <consortium name="Broad Institute Genome Sequencing Platform"/>
            <consortium name="Broad Institute Whole Genome Assembly Team"/>
            <person name="Wade C.M."/>
            <person name="Giulotto E."/>
            <person name="Sigurdsson S."/>
            <person name="Zoli M."/>
            <person name="Gnerre S."/>
            <person name="Imsland F."/>
            <person name="Lear T.L."/>
            <person name="Adelson D.L."/>
            <person name="Bailey E."/>
            <person name="Bellone R.R."/>
            <person name="Bloecker H."/>
            <person name="Distl O."/>
            <person name="Edgar R.C."/>
            <person name="Garber M."/>
            <person name="Leeb T."/>
            <person name="Mauceli E."/>
            <person name="MacLeod J.N."/>
            <person name="Penedo M.C.T."/>
            <person name="Raison J.M."/>
            <person name="Sharpe T."/>
            <person name="Vogel J."/>
            <person name="Andersson L."/>
            <person name="Antczak D.F."/>
            <person name="Biagi T."/>
            <person name="Binns M.M."/>
            <person name="Chowdhary B.P."/>
            <person name="Coleman S.J."/>
            <person name="Della Valle G."/>
            <person name="Fryc S."/>
            <person name="Guerin G."/>
            <person name="Hasegawa T."/>
            <person name="Hill E.W."/>
            <person name="Jurka J."/>
            <person name="Kiialainen A."/>
            <person name="Lindgren G."/>
            <person name="Liu J."/>
            <person name="Magnani E."/>
            <person name="Mickelson J.R."/>
            <person name="Murray J."/>
            <person name="Nergadze S.G."/>
            <person name="Onofrio R."/>
            <person name="Pedroni S."/>
            <person name="Piras M.F."/>
            <person name="Raudsepp T."/>
            <person name="Rocchi M."/>
            <person name="Roeed K.H."/>
            <person name="Ryder O.A."/>
            <person name="Searle S."/>
            <person name="Skow L."/>
            <person name="Swinburne J.E."/>
            <person name="Syvaenen A.C."/>
            <person name="Tozaki T."/>
            <person name="Valberg S.J."/>
            <person name="Vaudin M."/>
            <person name="White J.R."/>
            <person name="Zody M.C."/>
            <person name="Lander E.S."/>
            <person name="Lindblad-Toh K."/>
        </authorList>
    </citation>
    <scope>NUCLEOTIDE SEQUENCE [LARGE SCALE GENOMIC DNA]</scope>
    <source>
        <strain evidence="12 13">Thoroughbred</strain>
    </source>
</reference>
<dbReference type="SMART" id="SM00326">
    <property type="entry name" value="SH3"/>
    <property type="match status" value="1"/>
</dbReference>
<organism evidence="12 13">
    <name type="scientific">Equus caballus</name>
    <name type="common">Horse</name>
    <dbReference type="NCBI Taxonomy" id="9796"/>
    <lineage>
        <taxon>Eukaryota</taxon>
        <taxon>Metazoa</taxon>
        <taxon>Chordata</taxon>
        <taxon>Craniata</taxon>
        <taxon>Vertebrata</taxon>
        <taxon>Euteleostomi</taxon>
        <taxon>Mammalia</taxon>
        <taxon>Eutheria</taxon>
        <taxon>Laurasiatheria</taxon>
        <taxon>Perissodactyla</taxon>
        <taxon>Equidae</taxon>
        <taxon>Equus</taxon>
    </lineage>
</organism>
<protein>
    <submittedName>
        <fullName evidence="12">MAGUK p55 scaffold protein 2</fullName>
    </submittedName>
</protein>
<dbReference type="SMART" id="SM00228">
    <property type="entry name" value="PDZ"/>
    <property type="match status" value="1"/>
</dbReference>
<dbReference type="SUPFAM" id="SSF52540">
    <property type="entry name" value="P-loop containing nucleoside triphosphate hydrolases"/>
    <property type="match status" value="1"/>
</dbReference>
<dbReference type="Gene3D" id="1.10.287.650">
    <property type="entry name" value="L27 domain"/>
    <property type="match status" value="1"/>
</dbReference>
<dbReference type="Pfam" id="PF07653">
    <property type="entry name" value="SH3_2"/>
    <property type="match status" value="1"/>
</dbReference>
<evidence type="ECO:0000256" key="4">
    <source>
        <dbReference type="ARBA" id="ARBA00022553"/>
    </source>
</evidence>
<feature type="domain" description="L27" evidence="11">
    <location>
        <begin position="108"/>
        <end position="166"/>
    </location>
</feature>
<dbReference type="InterPro" id="IPR036892">
    <property type="entry name" value="L27_dom_sf"/>
</dbReference>
<dbReference type="CDD" id="cd00071">
    <property type="entry name" value="GMPK"/>
    <property type="match status" value="1"/>
</dbReference>
<dbReference type="AlphaFoldDB" id="A0A9L0SGD5"/>
<dbReference type="InterPro" id="IPR050716">
    <property type="entry name" value="MAGUK"/>
</dbReference>
<dbReference type="GO" id="GO:0043198">
    <property type="term" value="C:dendritic shaft"/>
    <property type="evidence" value="ECO:0007669"/>
    <property type="project" value="Ensembl"/>
</dbReference>
<dbReference type="InterPro" id="IPR036028">
    <property type="entry name" value="SH3-like_dom_sf"/>
</dbReference>
<evidence type="ECO:0000259" key="10">
    <source>
        <dbReference type="PROSITE" id="PS50106"/>
    </source>
</evidence>
<dbReference type="Gene3D" id="3.40.50.300">
    <property type="entry name" value="P-loop containing nucleotide triphosphate hydrolases"/>
    <property type="match status" value="1"/>
</dbReference>
<dbReference type="InterPro" id="IPR036034">
    <property type="entry name" value="PDZ_sf"/>
</dbReference>
<evidence type="ECO:0000256" key="2">
    <source>
        <dbReference type="ARBA" id="ARBA00007014"/>
    </source>
</evidence>
<dbReference type="SUPFAM" id="SSF101288">
    <property type="entry name" value="L27 domain"/>
    <property type="match status" value="1"/>
</dbReference>
<dbReference type="Ensembl" id="ENSECAT00000138978.1">
    <property type="protein sequence ID" value="ENSECAP00000075152.1"/>
    <property type="gene ID" value="ENSECAG00000016483.4"/>
</dbReference>
<evidence type="ECO:0000256" key="3">
    <source>
        <dbReference type="ARBA" id="ARBA00022443"/>
    </source>
</evidence>
<dbReference type="GO" id="GO:0032590">
    <property type="term" value="C:dendrite membrane"/>
    <property type="evidence" value="ECO:0007669"/>
    <property type="project" value="Ensembl"/>
</dbReference>
<dbReference type="InterPro" id="IPR001478">
    <property type="entry name" value="PDZ"/>
</dbReference>
<dbReference type="Gene3D" id="2.30.42.10">
    <property type="match status" value="1"/>
</dbReference>
<dbReference type="InterPro" id="IPR004172">
    <property type="entry name" value="L27_dom"/>
</dbReference>
<dbReference type="GO" id="GO:0098919">
    <property type="term" value="F:structural constituent of postsynaptic density"/>
    <property type="evidence" value="ECO:0007669"/>
    <property type="project" value="Ensembl"/>
</dbReference>
<dbReference type="FunFam" id="2.30.30.40:FF:000069">
    <property type="entry name" value="MAGUK p55 subfamily member 6"/>
    <property type="match status" value="1"/>
</dbReference>
<keyword evidence="4" id="KW-0597">Phosphoprotein</keyword>
<dbReference type="FunFam" id="2.30.42.10:FF:000047">
    <property type="entry name" value="MAGUK p55 subfamily member 6"/>
    <property type="match status" value="1"/>
</dbReference>
<reference evidence="12" key="3">
    <citation type="submission" date="2025-09" db="UniProtKB">
        <authorList>
            <consortium name="Ensembl"/>
        </authorList>
    </citation>
    <scope>IDENTIFICATION</scope>
    <source>
        <strain evidence="12">Thoroughbred</strain>
    </source>
</reference>
<dbReference type="FunFam" id="3.30.63.10:FF:000002">
    <property type="entry name" value="Guanylate kinase 1"/>
    <property type="match status" value="1"/>
</dbReference>
<accession>A0A9L0SGD5</accession>
<sequence>MAGSPGSGASLEGISLGSSEEAELRREEPAIARSSHLCQWVKTTPTSDLSSQCCGPAPAMQQVLDNLGSLPNATGAAELDLIFLRGIMESPIVRSLAKAHERLEETKLEAVRDNNLELVQEILRDLAQLAEQSSTAAELARILQEPHFQSLLETHDSVASKTYETPPPSPGLDPTFSNQPVPPDAVRMVGIRKTAGEHLGVTFRVEGGELVIARILHGGMVAQQGLLHVGDIIKEVNGQPVGSDPRALQELLRSASGSVILKILPSYQEPHLPRQVFVKCHFDYDPARDSLIPCKEAGLRFSAGDLLQIVNQDDANWWQACHVEGGSAGLIPSQLLEEKRKAFVKRDLELTPTSGTLCGSLSGKKKKRMMYLTTKNAEFDRHELLIYEEVARMPPFRRKTLVLIGAQGVGRRSLKNKLIMWDPDRYGTTVPYTSRRPKDSEREGQGYSFVSRAEMEADIRAGRYLEHGEYEGNLYGTRIDSIRGVVAAGKVCVLDVNPQAVKVLRTAEFVPYVVFIEAPDFETLRAMNRAALESGVSTKQLTEADLRRTVEESSRIQRGYGHYFDLSLVNSNLERTFRELQAAMEKLRTEPQWVPVSWVY</sequence>
<dbReference type="GO" id="GO:0060291">
    <property type="term" value="P:long-term synaptic potentiation"/>
    <property type="evidence" value="ECO:0007669"/>
    <property type="project" value="Ensembl"/>
</dbReference>
<dbReference type="SUPFAM" id="SSF50156">
    <property type="entry name" value="PDZ domain-like"/>
    <property type="match status" value="1"/>
</dbReference>
<keyword evidence="5" id="KW-0472">Membrane</keyword>
<keyword evidence="3 6" id="KW-0728">SH3 domain</keyword>
<dbReference type="PROSITE" id="PS50052">
    <property type="entry name" value="GUANYLATE_KINASE_2"/>
    <property type="match status" value="1"/>
</dbReference>
<dbReference type="Gene3D" id="2.30.30.40">
    <property type="entry name" value="SH3 Domains"/>
    <property type="match status" value="1"/>
</dbReference>
<comment type="subcellular location">
    <subcellularLocation>
        <location evidence="1">Membrane</location>
    </subcellularLocation>
</comment>
<dbReference type="GO" id="GO:0005911">
    <property type="term" value="C:cell-cell junction"/>
    <property type="evidence" value="ECO:0000318"/>
    <property type="project" value="GO_Central"/>
</dbReference>
<dbReference type="InterPro" id="IPR008144">
    <property type="entry name" value="Guanylate_kin-like_dom"/>
</dbReference>
<dbReference type="FunFam" id="3.40.50.300:FF:000146">
    <property type="entry name" value="MAGUK p55 subfamily member 6 isoform X1"/>
    <property type="match status" value="1"/>
</dbReference>
<dbReference type="InterPro" id="IPR008145">
    <property type="entry name" value="GK/Ca_channel_bsu"/>
</dbReference>
<proteinExistence type="inferred from homology"/>
<reference evidence="12" key="2">
    <citation type="submission" date="2025-08" db="UniProtKB">
        <authorList>
            <consortium name="Ensembl"/>
        </authorList>
    </citation>
    <scope>IDENTIFICATION</scope>
    <source>
        <strain evidence="12">Thoroughbred</strain>
    </source>
</reference>